<comment type="similarity">
    <text evidence="3">Belongs to the SINA (Seven in absentia) family.</text>
</comment>
<evidence type="ECO:0000256" key="10">
    <source>
        <dbReference type="PROSITE-ProRule" id="PRU00455"/>
    </source>
</evidence>
<evidence type="ECO:0000256" key="8">
    <source>
        <dbReference type="ARBA" id="ARBA00022786"/>
    </source>
</evidence>
<evidence type="ECO:0000259" key="11">
    <source>
        <dbReference type="PROSITE" id="PS51081"/>
    </source>
</evidence>
<gene>
    <name evidence="12" type="ORF">U9M48_042000</name>
</gene>
<reference evidence="12 13" key="1">
    <citation type="submission" date="2024-02" db="EMBL/GenBank/DDBJ databases">
        <title>High-quality chromosome-scale genome assembly of Pensacola bahiagrass (Paspalum notatum Flugge var. saurae).</title>
        <authorList>
            <person name="Vega J.M."/>
            <person name="Podio M."/>
            <person name="Orjuela J."/>
            <person name="Siena L.A."/>
            <person name="Pessino S.C."/>
            <person name="Combes M.C."/>
            <person name="Mariac C."/>
            <person name="Albertini E."/>
            <person name="Pupilli F."/>
            <person name="Ortiz J.P.A."/>
            <person name="Leblanc O."/>
        </authorList>
    </citation>
    <scope>NUCLEOTIDE SEQUENCE [LARGE SCALE GENOMIC DNA]</scope>
    <source>
        <strain evidence="12">R1</strain>
        <tissue evidence="12">Leaf</tissue>
    </source>
</reference>
<evidence type="ECO:0000256" key="3">
    <source>
        <dbReference type="ARBA" id="ARBA00009119"/>
    </source>
</evidence>
<evidence type="ECO:0000256" key="7">
    <source>
        <dbReference type="ARBA" id="ARBA00022771"/>
    </source>
</evidence>
<dbReference type="GO" id="GO:0008270">
    <property type="term" value="F:zinc ion binding"/>
    <property type="evidence" value="ECO:0007669"/>
    <property type="project" value="UniProtKB-KW"/>
</dbReference>
<feature type="non-terminal residue" evidence="12">
    <location>
        <position position="1"/>
    </location>
</feature>
<proteinExistence type="inferred from homology"/>
<keyword evidence="6" id="KW-0479">Metal-binding</keyword>
<feature type="non-terminal residue" evidence="12">
    <location>
        <position position="733"/>
    </location>
</feature>
<dbReference type="PROSITE" id="PS51081">
    <property type="entry name" value="ZF_SIAH"/>
    <property type="match status" value="2"/>
</dbReference>
<protein>
    <recommendedName>
        <fullName evidence="4">RING-type E3 ubiquitin transferase</fullName>
        <ecNumber evidence="4">2.3.2.27</ecNumber>
    </recommendedName>
</protein>
<comment type="pathway">
    <text evidence="2">Protein modification; protein ubiquitination.</text>
</comment>
<dbReference type="InterPro" id="IPR013010">
    <property type="entry name" value="Znf_SIAH"/>
</dbReference>
<feature type="domain" description="SIAH-type" evidence="11">
    <location>
        <begin position="554"/>
        <end position="612"/>
    </location>
</feature>
<keyword evidence="13" id="KW-1185">Reference proteome</keyword>
<dbReference type="AlphaFoldDB" id="A0AAQ3UQ81"/>
<evidence type="ECO:0000313" key="12">
    <source>
        <dbReference type="EMBL" id="WVZ96345.1"/>
    </source>
</evidence>
<dbReference type="InterPro" id="IPR049548">
    <property type="entry name" value="Sina-like_RING"/>
</dbReference>
<dbReference type="Pfam" id="PF21361">
    <property type="entry name" value="Sina_ZnF"/>
    <property type="match status" value="1"/>
</dbReference>
<keyword evidence="8" id="KW-0833">Ubl conjugation pathway</keyword>
<evidence type="ECO:0000256" key="6">
    <source>
        <dbReference type="ARBA" id="ARBA00022723"/>
    </source>
</evidence>
<evidence type="ECO:0000256" key="4">
    <source>
        <dbReference type="ARBA" id="ARBA00012483"/>
    </source>
</evidence>
<feature type="domain" description="SIAH-type" evidence="11">
    <location>
        <begin position="118"/>
        <end position="175"/>
    </location>
</feature>
<comment type="catalytic activity">
    <reaction evidence="1">
        <text>S-ubiquitinyl-[E2 ubiquitin-conjugating enzyme]-L-cysteine + [acceptor protein]-L-lysine = [E2 ubiquitin-conjugating enzyme]-L-cysteine + N(6)-ubiquitinyl-[acceptor protein]-L-lysine.</text>
        <dbReference type="EC" id="2.3.2.27"/>
    </reaction>
</comment>
<name>A0AAQ3UQ81_PASNO</name>
<keyword evidence="9" id="KW-0862">Zinc</keyword>
<keyword evidence="5" id="KW-0808">Transferase</keyword>
<dbReference type="Pfam" id="PF21362">
    <property type="entry name" value="Sina_RING"/>
    <property type="match status" value="1"/>
</dbReference>
<organism evidence="12 13">
    <name type="scientific">Paspalum notatum var. saurae</name>
    <dbReference type="NCBI Taxonomy" id="547442"/>
    <lineage>
        <taxon>Eukaryota</taxon>
        <taxon>Viridiplantae</taxon>
        <taxon>Streptophyta</taxon>
        <taxon>Embryophyta</taxon>
        <taxon>Tracheophyta</taxon>
        <taxon>Spermatophyta</taxon>
        <taxon>Magnoliopsida</taxon>
        <taxon>Liliopsida</taxon>
        <taxon>Poales</taxon>
        <taxon>Poaceae</taxon>
        <taxon>PACMAD clade</taxon>
        <taxon>Panicoideae</taxon>
        <taxon>Andropogonodae</taxon>
        <taxon>Paspaleae</taxon>
        <taxon>Paspalinae</taxon>
        <taxon>Paspalum</taxon>
    </lineage>
</organism>
<sequence>GQKILAIEVSQPRRVSSQLRDGRFIHSSAATLASTPASSRAVPESGLLAYMTTANADVLQCGVCFLPLKRPIFQCAVGHAVCSPCRDKLKDSRKCHACGVAMPRGYHRCRVMERLVDSLVVPCPHAAHGCPVTPAYHGVEEHLRARTVPCRCPGEACRFTGPVAALVDHITRGHGWPCTATEALDRSRWFYLDLVDGFNFVVVADDAQAAGRHLILLNVARPSFGRVVSVVCIHPHGGGPSSEAVNCILQYCRKGGEMIRHYMESCEMRVACTDPSNGLPGPNQCYQFIVPKFVRGDDDGAVRCGVGHVLCSPCRDKLKDARECHERRGAMAGGYQRCLAMERVPPYGCGARPAYHAREEHLLRAAATCHCPGDACGFVGSTAALLDHAASAHGWHCGTVDPCWPIAILHDGFNLLVVSVGDKKYYLFLVNVVRHPFCRAVSVLCIRPRSVAAEEIRVEIRYWTWKLQSTMHHLRTDFIVACSDLSDALPDPNESYQLIVPKYVHGDDDPCLAVKFRICNAGPVVCSVCRDKLKATGKCHVCGITTAAYRRCHAMELLCPNAAYGCTVWPVYHDMEDHRWKCPHAPCCCPDKACDFVGSTGSLLHHSASMAGCAPMLCPVLISSLHEGFNFLRVAGDYASGPCLLFLLSLAHRELGCAISVLGIHPCATANGQGPFSNVSTECKLTYSRVPFVGLSNGMPSPDDHVEFVVPHFGLEENKETNAVKGRIFTTID</sequence>
<dbReference type="EMBL" id="CP144754">
    <property type="protein sequence ID" value="WVZ96345.1"/>
    <property type="molecule type" value="Genomic_DNA"/>
</dbReference>
<dbReference type="InterPro" id="IPR013083">
    <property type="entry name" value="Znf_RING/FYVE/PHD"/>
</dbReference>
<dbReference type="GO" id="GO:0005737">
    <property type="term" value="C:cytoplasm"/>
    <property type="evidence" value="ECO:0007669"/>
    <property type="project" value="TreeGrafter"/>
</dbReference>
<dbReference type="GO" id="GO:0061630">
    <property type="term" value="F:ubiquitin protein ligase activity"/>
    <property type="evidence" value="ECO:0007669"/>
    <property type="project" value="UniProtKB-EC"/>
</dbReference>
<evidence type="ECO:0000256" key="2">
    <source>
        <dbReference type="ARBA" id="ARBA00004906"/>
    </source>
</evidence>
<evidence type="ECO:0000313" key="13">
    <source>
        <dbReference type="Proteomes" id="UP001341281"/>
    </source>
</evidence>
<dbReference type="SUPFAM" id="SSF49599">
    <property type="entry name" value="TRAF domain-like"/>
    <property type="match status" value="3"/>
</dbReference>
<dbReference type="PANTHER" id="PTHR10315:SF96">
    <property type="entry name" value="SIAH-TYPE DOMAIN-CONTAINING PROTEIN"/>
    <property type="match status" value="1"/>
</dbReference>
<dbReference type="Proteomes" id="UP001341281">
    <property type="component" value="Chromosome 10"/>
</dbReference>
<dbReference type="InterPro" id="IPR052088">
    <property type="entry name" value="E3_ubiquitin-ligase_SINA"/>
</dbReference>
<dbReference type="PANTHER" id="PTHR10315">
    <property type="entry name" value="E3 UBIQUITIN PROTEIN LIGASE SIAH"/>
    <property type="match status" value="1"/>
</dbReference>
<keyword evidence="7 10" id="KW-0863">Zinc-finger</keyword>
<evidence type="ECO:0000256" key="9">
    <source>
        <dbReference type="ARBA" id="ARBA00022833"/>
    </source>
</evidence>
<accession>A0AAQ3UQ81</accession>
<dbReference type="Gene3D" id="3.30.40.10">
    <property type="entry name" value="Zinc/RING finger domain, C3HC4 (zinc finger)"/>
    <property type="match status" value="2"/>
</dbReference>
<dbReference type="EC" id="2.3.2.27" evidence="4"/>
<evidence type="ECO:0000256" key="5">
    <source>
        <dbReference type="ARBA" id="ARBA00022679"/>
    </source>
</evidence>
<evidence type="ECO:0000256" key="1">
    <source>
        <dbReference type="ARBA" id="ARBA00000900"/>
    </source>
</evidence>